<protein>
    <submittedName>
        <fullName evidence="1">Uncharacterized protein</fullName>
    </submittedName>
</protein>
<evidence type="ECO:0000313" key="1">
    <source>
        <dbReference type="EMBL" id="KFM73386.1"/>
    </source>
</evidence>
<accession>A0A087U7P7</accession>
<keyword evidence="2" id="KW-1185">Reference proteome</keyword>
<organism evidence="1 2">
    <name type="scientific">Stegodyphus mimosarum</name>
    <name type="common">African social velvet spider</name>
    <dbReference type="NCBI Taxonomy" id="407821"/>
    <lineage>
        <taxon>Eukaryota</taxon>
        <taxon>Metazoa</taxon>
        <taxon>Ecdysozoa</taxon>
        <taxon>Arthropoda</taxon>
        <taxon>Chelicerata</taxon>
        <taxon>Arachnida</taxon>
        <taxon>Araneae</taxon>
        <taxon>Araneomorphae</taxon>
        <taxon>Entelegynae</taxon>
        <taxon>Eresoidea</taxon>
        <taxon>Eresidae</taxon>
        <taxon>Stegodyphus</taxon>
    </lineage>
</organism>
<feature type="non-terminal residue" evidence="1">
    <location>
        <position position="62"/>
    </location>
</feature>
<evidence type="ECO:0000313" key="2">
    <source>
        <dbReference type="Proteomes" id="UP000054359"/>
    </source>
</evidence>
<dbReference type="OrthoDB" id="10071877at2759"/>
<dbReference type="Proteomes" id="UP000054359">
    <property type="component" value="Unassembled WGS sequence"/>
</dbReference>
<reference evidence="1 2" key="1">
    <citation type="submission" date="2013-11" db="EMBL/GenBank/DDBJ databases">
        <title>Genome sequencing of Stegodyphus mimosarum.</title>
        <authorList>
            <person name="Bechsgaard J."/>
        </authorList>
    </citation>
    <scope>NUCLEOTIDE SEQUENCE [LARGE SCALE GENOMIC DNA]</scope>
</reference>
<dbReference type="EMBL" id="KK118595">
    <property type="protein sequence ID" value="KFM73386.1"/>
    <property type="molecule type" value="Genomic_DNA"/>
</dbReference>
<name>A0A087U7P7_STEMI</name>
<proteinExistence type="predicted"/>
<sequence>MPTHIMPPHFYQNNAAGPGPVENQIEMWGMHPKVPLSSGGDVLPQNVEHNKMTWQNWSSHQA</sequence>
<gene>
    <name evidence="1" type="ORF">X975_17753</name>
</gene>
<dbReference type="AlphaFoldDB" id="A0A087U7P7"/>